<keyword evidence="2" id="KW-0812">Transmembrane</keyword>
<gene>
    <name evidence="4" type="ORF">DIW82_09490</name>
</gene>
<accession>A0A3D4T0F4</accession>
<keyword evidence="2" id="KW-1133">Transmembrane helix</keyword>
<sequence length="186" mass="19360">MDHPGSLPTRIHGTGRVRRYRDAGTGAGRSNTAGHGEAVRPTSAARARLRMRTAPQERPFEVTGRTAALRRRIRSVAQSPGGVLLSFAAALLLVGGVPVLTGSLDHDTGQTPEPAVAAASAGDRTSSGGPGTPHYVRVAEGQSLYDIARSQAPDIAVGEAMAALSDLNELGDRDPRPGTLLSVPEW</sequence>
<dbReference type="Pfam" id="PF01476">
    <property type="entry name" value="LysM"/>
    <property type="match status" value="1"/>
</dbReference>
<comment type="caution">
    <text evidence="4">The sequence shown here is derived from an EMBL/GenBank/DDBJ whole genome shotgun (WGS) entry which is preliminary data.</text>
</comment>
<dbReference type="EMBL" id="DQID01000245">
    <property type="protein sequence ID" value="HCT14993.1"/>
    <property type="molecule type" value="Genomic_DNA"/>
</dbReference>
<proteinExistence type="predicted"/>
<evidence type="ECO:0000259" key="3">
    <source>
        <dbReference type="Pfam" id="PF01476"/>
    </source>
</evidence>
<feature type="transmembrane region" description="Helical" evidence="2">
    <location>
        <begin position="81"/>
        <end position="100"/>
    </location>
</feature>
<evidence type="ECO:0000256" key="1">
    <source>
        <dbReference type="SAM" id="MobiDB-lite"/>
    </source>
</evidence>
<organism evidence="4 5">
    <name type="scientific">Corynebacterium nuruki</name>
    <dbReference type="NCBI Taxonomy" id="1032851"/>
    <lineage>
        <taxon>Bacteria</taxon>
        <taxon>Bacillati</taxon>
        <taxon>Actinomycetota</taxon>
        <taxon>Actinomycetes</taxon>
        <taxon>Mycobacteriales</taxon>
        <taxon>Corynebacteriaceae</taxon>
        <taxon>Corynebacterium</taxon>
    </lineage>
</organism>
<evidence type="ECO:0000313" key="5">
    <source>
        <dbReference type="Proteomes" id="UP000261739"/>
    </source>
</evidence>
<reference evidence="4 5" key="1">
    <citation type="journal article" date="2018" name="Nat. Biotechnol.">
        <title>A standardized bacterial taxonomy based on genome phylogeny substantially revises the tree of life.</title>
        <authorList>
            <person name="Parks D.H."/>
            <person name="Chuvochina M."/>
            <person name="Waite D.W."/>
            <person name="Rinke C."/>
            <person name="Skarshewski A."/>
            <person name="Chaumeil P.A."/>
            <person name="Hugenholtz P."/>
        </authorList>
    </citation>
    <scope>NUCLEOTIDE SEQUENCE [LARGE SCALE GENOMIC DNA]</scope>
    <source>
        <strain evidence="4">UBA11247</strain>
    </source>
</reference>
<keyword evidence="2" id="KW-0472">Membrane</keyword>
<evidence type="ECO:0000256" key="2">
    <source>
        <dbReference type="SAM" id="Phobius"/>
    </source>
</evidence>
<protein>
    <recommendedName>
        <fullName evidence="3">LysM domain-containing protein</fullName>
    </recommendedName>
</protein>
<feature type="region of interest" description="Disordered" evidence="1">
    <location>
        <begin position="1"/>
        <end position="44"/>
    </location>
</feature>
<dbReference type="AlphaFoldDB" id="A0A3D4T0F4"/>
<feature type="region of interest" description="Disordered" evidence="1">
    <location>
        <begin position="106"/>
        <end position="131"/>
    </location>
</feature>
<feature type="domain" description="LysM" evidence="3">
    <location>
        <begin position="137"/>
        <end position="184"/>
    </location>
</feature>
<name>A0A3D4T0F4_9CORY</name>
<dbReference type="InterPro" id="IPR018392">
    <property type="entry name" value="LysM"/>
</dbReference>
<evidence type="ECO:0000313" key="4">
    <source>
        <dbReference type="EMBL" id="HCT14993.1"/>
    </source>
</evidence>
<dbReference type="Proteomes" id="UP000261739">
    <property type="component" value="Unassembled WGS sequence"/>
</dbReference>